<gene>
    <name evidence="1" type="ORF">BDN70DRAFT_878252</name>
</gene>
<accession>A0A9P5Z2I0</accession>
<evidence type="ECO:0000313" key="1">
    <source>
        <dbReference type="EMBL" id="KAF9479957.1"/>
    </source>
</evidence>
<dbReference type="AlphaFoldDB" id="A0A9P5Z2I0"/>
<keyword evidence="2" id="KW-1185">Reference proteome</keyword>
<sequence length="96" mass="10306">MVLIPGDTFATYVAIKGLSQLCLSINTLLSDVSPSSSLPASIHRSVTYSIPCGLRTENVCFAVIEDSPSDVLVDMNWLLQKGINSGAFLCLVNNCR</sequence>
<proteinExistence type="predicted"/>
<reference evidence="1" key="1">
    <citation type="submission" date="2020-11" db="EMBL/GenBank/DDBJ databases">
        <authorList>
            <consortium name="DOE Joint Genome Institute"/>
            <person name="Ahrendt S."/>
            <person name="Riley R."/>
            <person name="Andreopoulos W."/>
            <person name="Labutti K."/>
            <person name="Pangilinan J."/>
            <person name="Ruiz-Duenas F.J."/>
            <person name="Barrasa J.M."/>
            <person name="Sanchez-Garcia M."/>
            <person name="Camarero S."/>
            <person name="Miyauchi S."/>
            <person name="Serrano A."/>
            <person name="Linde D."/>
            <person name="Babiker R."/>
            <person name="Drula E."/>
            <person name="Ayuso-Fernandez I."/>
            <person name="Pacheco R."/>
            <person name="Padilla G."/>
            <person name="Ferreira P."/>
            <person name="Barriuso J."/>
            <person name="Kellner H."/>
            <person name="Castanera R."/>
            <person name="Alfaro M."/>
            <person name="Ramirez L."/>
            <person name="Pisabarro A.G."/>
            <person name="Kuo A."/>
            <person name="Tritt A."/>
            <person name="Lipzen A."/>
            <person name="He G."/>
            <person name="Yan M."/>
            <person name="Ng V."/>
            <person name="Cullen D."/>
            <person name="Martin F."/>
            <person name="Rosso M.-N."/>
            <person name="Henrissat B."/>
            <person name="Hibbett D."/>
            <person name="Martinez A.T."/>
            <person name="Grigoriev I.V."/>
        </authorList>
    </citation>
    <scope>NUCLEOTIDE SEQUENCE</scope>
    <source>
        <strain evidence="1">CIRM-BRFM 674</strain>
    </source>
</reference>
<comment type="caution">
    <text evidence="1">The sequence shown here is derived from an EMBL/GenBank/DDBJ whole genome shotgun (WGS) entry which is preliminary data.</text>
</comment>
<dbReference type="EMBL" id="MU155203">
    <property type="protein sequence ID" value="KAF9479957.1"/>
    <property type="molecule type" value="Genomic_DNA"/>
</dbReference>
<name>A0A9P5Z2I0_9AGAR</name>
<organism evidence="1 2">
    <name type="scientific">Pholiota conissans</name>
    <dbReference type="NCBI Taxonomy" id="109636"/>
    <lineage>
        <taxon>Eukaryota</taxon>
        <taxon>Fungi</taxon>
        <taxon>Dikarya</taxon>
        <taxon>Basidiomycota</taxon>
        <taxon>Agaricomycotina</taxon>
        <taxon>Agaricomycetes</taxon>
        <taxon>Agaricomycetidae</taxon>
        <taxon>Agaricales</taxon>
        <taxon>Agaricineae</taxon>
        <taxon>Strophariaceae</taxon>
        <taxon>Pholiota</taxon>
    </lineage>
</organism>
<evidence type="ECO:0000313" key="2">
    <source>
        <dbReference type="Proteomes" id="UP000807469"/>
    </source>
</evidence>
<dbReference type="Proteomes" id="UP000807469">
    <property type="component" value="Unassembled WGS sequence"/>
</dbReference>
<protein>
    <submittedName>
        <fullName evidence="1">Uncharacterized protein</fullName>
    </submittedName>
</protein>